<dbReference type="InterPro" id="IPR050378">
    <property type="entry name" value="Metallo-dep_Hydrolases_sf"/>
</dbReference>
<evidence type="ECO:0000313" key="2">
    <source>
        <dbReference type="EMBL" id="MBB5785577.1"/>
    </source>
</evidence>
<evidence type="ECO:0000259" key="1">
    <source>
        <dbReference type="Pfam" id="PF07969"/>
    </source>
</evidence>
<dbReference type="InterPro" id="IPR011059">
    <property type="entry name" value="Metal-dep_hydrolase_composite"/>
</dbReference>
<dbReference type="GO" id="GO:0016812">
    <property type="term" value="F:hydrolase activity, acting on carbon-nitrogen (but not peptide) bonds, in cyclic amides"/>
    <property type="evidence" value="ECO:0007669"/>
    <property type="project" value="TreeGrafter"/>
</dbReference>
<dbReference type="RefSeq" id="WP_184818408.1">
    <property type="nucleotide sequence ID" value="NZ_JACHMM010000001.1"/>
</dbReference>
<dbReference type="Pfam" id="PF07969">
    <property type="entry name" value="Amidohydro_3"/>
    <property type="match status" value="1"/>
</dbReference>
<dbReference type="EC" id="3.5.1.81" evidence="2"/>
<sequence>MTDTLVLRGGTVFDGLGSPGVVADVVIADGVIRAVAPGAAAHETGARVVDCAGLYVAPGFVDAHSHSDMVPLMADAQPFKLLQGVTTEVAGNCGFSFAPLDETSAAVVDAMYGELACAIPSPPGSFAAFLDLVERHGPTNHLAYLVGHHTLRLTANGAGDELRPGAVERMQALAAEAFEAGAVGFSTGLIYPPGCFADLAELEAIARVAGAYGRTYATHMRDEGRHVEEAIDEAVAVARAGGVRLQISHCKAAGRANHGKSAALLERIERARLAGVDAMGDQYPYLAGGTVLLALLPNRAAEGGAAAMTARLADPAYRVALRADAERGDPGDGMWAATTPAQVIVTGHRDPAAVGRTVADLAAADDGTDPFDTLCDLVAADPAAMIVIEMMAEPDVRAIMASPLVGIGSDNGPPLGLQHPRTYGCFPRVLGTYVRERRVLRWEEAIRKATSLIARQFGLAGRGVLLPGAHGDVTVFDPERIGHAGTYTDPAVTPEGIETVVLGGRVVVDGGTFGGERAGRVLRA</sequence>
<dbReference type="Gene3D" id="3.20.20.140">
    <property type="entry name" value="Metal-dependent hydrolases"/>
    <property type="match status" value="1"/>
</dbReference>
<gene>
    <name evidence="2" type="ORF">HD601_000152</name>
</gene>
<feature type="domain" description="Amidohydrolase 3" evidence="1">
    <location>
        <begin position="47"/>
        <end position="508"/>
    </location>
</feature>
<dbReference type="PANTHER" id="PTHR11647">
    <property type="entry name" value="HYDRANTOINASE/DIHYDROPYRIMIDINASE FAMILY MEMBER"/>
    <property type="match status" value="1"/>
</dbReference>
<dbReference type="Gene3D" id="3.30.1490.130">
    <property type="entry name" value="D-aminoacylase. Domain 3"/>
    <property type="match status" value="1"/>
</dbReference>
<dbReference type="PANTHER" id="PTHR11647:SF1">
    <property type="entry name" value="COLLAPSIN RESPONSE MEDIATOR PROTEIN"/>
    <property type="match status" value="1"/>
</dbReference>
<reference evidence="2 3" key="1">
    <citation type="submission" date="2020-08" db="EMBL/GenBank/DDBJ databases">
        <title>Sequencing the genomes of 1000 actinobacteria strains.</title>
        <authorList>
            <person name="Klenk H.-P."/>
        </authorList>
    </citation>
    <scope>NUCLEOTIDE SEQUENCE [LARGE SCALE GENOMIC DNA]</scope>
    <source>
        <strain evidence="2 3">DSM 102122</strain>
    </source>
</reference>
<protein>
    <submittedName>
        <fullName evidence="2">N-acyl-D-amino-acid deacylase</fullName>
        <ecNumber evidence="2">3.5.1.81</ecNumber>
    </submittedName>
</protein>
<organism evidence="2 3">
    <name type="scientific">Jiangella mangrovi</name>
    <dbReference type="NCBI Taxonomy" id="1524084"/>
    <lineage>
        <taxon>Bacteria</taxon>
        <taxon>Bacillati</taxon>
        <taxon>Actinomycetota</taxon>
        <taxon>Actinomycetes</taxon>
        <taxon>Jiangellales</taxon>
        <taxon>Jiangellaceae</taxon>
        <taxon>Jiangella</taxon>
    </lineage>
</organism>
<dbReference type="EMBL" id="JACHMM010000001">
    <property type="protein sequence ID" value="MBB5785577.1"/>
    <property type="molecule type" value="Genomic_DNA"/>
</dbReference>
<dbReference type="SUPFAM" id="SSF51556">
    <property type="entry name" value="Metallo-dependent hydrolases"/>
    <property type="match status" value="1"/>
</dbReference>
<proteinExistence type="predicted"/>
<keyword evidence="2" id="KW-0378">Hydrolase</keyword>
<comment type="caution">
    <text evidence="2">The sequence shown here is derived from an EMBL/GenBank/DDBJ whole genome shotgun (WGS) entry which is preliminary data.</text>
</comment>
<dbReference type="InterPro" id="IPR013108">
    <property type="entry name" value="Amidohydro_3"/>
</dbReference>
<evidence type="ECO:0000313" key="3">
    <source>
        <dbReference type="Proteomes" id="UP000542813"/>
    </source>
</evidence>
<dbReference type="GO" id="GO:0047420">
    <property type="term" value="F:N-acyl-D-amino-acid deacylase activity"/>
    <property type="evidence" value="ECO:0007669"/>
    <property type="project" value="UniProtKB-EC"/>
</dbReference>
<dbReference type="InterPro" id="IPR023100">
    <property type="entry name" value="D-aminoacylase_insert_dom_sf"/>
</dbReference>
<dbReference type="SUPFAM" id="SSF51338">
    <property type="entry name" value="Composite domain of metallo-dependent hydrolases"/>
    <property type="match status" value="1"/>
</dbReference>
<dbReference type="AlphaFoldDB" id="A0A7W9LJ00"/>
<dbReference type="GO" id="GO:0005829">
    <property type="term" value="C:cytosol"/>
    <property type="evidence" value="ECO:0007669"/>
    <property type="project" value="TreeGrafter"/>
</dbReference>
<dbReference type="Proteomes" id="UP000542813">
    <property type="component" value="Unassembled WGS sequence"/>
</dbReference>
<keyword evidence="3" id="KW-1185">Reference proteome</keyword>
<dbReference type="InterPro" id="IPR032466">
    <property type="entry name" value="Metal_Hydrolase"/>
</dbReference>
<accession>A0A7W9LJ00</accession>
<dbReference type="Gene3D" id="2.30.40.10">
    <property type="entry name" value="Urease, subunit C, domain 1"/>
    <property type="match status" value="1"/>
</dbReference>
<name>A0A7W9LJ00_9ACTN</name>